<organism evidence="2 3">
    <name type="scientific">Paraburkholderia sabiae</name>
    <dbReference type="NCBI Taxonomy" id="273251"/>
    <lineage>
        <taxon>Bacteria</taxon>
        <taxon>Pseudomonadati</taxon>
        <taxon>Pseudomonadota</taxon>
        <taxon>Betaproteobacteria</taxon>
        <taxon>Burkholderiales</taxon>
        <taxon>Burkholderiaceae</taxon>
        <taxon>Paraburkholderia</taxon>
    </lineage>
</organism>
<dbReference type="InterPro" id="IPR002937">
    <property type="entry name" value="Amino_oxidase"/>
</dbReference>
<gene>
    <name evidence="2" type="ORF">V4C55_41230</name>
</gene>
<feature type="domain" description="Amine oxidase" evidence="1">
    <location>
        <begin position="35"/>
        <end position="66"/>
    </location>
</feature>
<dbReference type="RefSeq" id="WP_290468284.1">
    <property type="nucleotide sequence ID" value="NZ_CAJHCS010000047.1"/>
</dbReference>
<accession>A0ABU9QRP7</accession>
<comment type="caution">
    <text evidence="2">The sequence shown here is derived from an EMBL/GenBank/DDBJ whole genome shotgun (WGS) entry which is preliminary data.</text>
</comment>
<dbReference type="Proteomes" id="UP001494588">
    <property type="component" value="Unassembled WGS sequence"/>
</dbReference>
<feature type="domain" description="Amine oxidase" evidence="1">
    <location>
        <begin position="81"/>
        <end position="114"/>
    </location>
</feature>
<proteinExistence type="predicted"/>
<keyword evidence="3" id="KW-1185">Reference proteome</keyword>
<dbReference type="Pfam" id="PF01593">
    <property type="entry name" value="Amino_oxidase"/>
    <property type="match status" value="2"/>
</dbReference>
<dbReference type="SUPFAM" id="SSF51905">
    <property type="entry name" value="FAD/NAD(P)-binding domain"/>
    <property type="match status" value="1"/>
</dbReference>
<evidence type="ECO:0000259" key="1">
    <source>
        <dbReference type="Pfam" id="PF01593"/>
    </source>
</evidence>
<evidence type="ECO:0000313" key="2">
    <source>
        <dbReference type="EMBL" id="MEM5292131.1"/>
    </source>
</evidence>
<dbReference type="EMBL" id="JAZHGC010000072">
    <property type="protein sequence ID" value="MEM5292131.1"/>
    <property type="molecule type" value="Genomic_DNA"/>
</dbReference>
<protein>
    <submittedName>
        <fullName evidence="2">FAD-dependent oxidoreductase</fullName>
    </submittedName>
</protein>
<dbReference type="InterPro" id="IPR036188">
    <property type="entry name" value="FAD/NAD-bd_sf"/>
</dbReference>
<sequence>MTTLPSSSLQSLKEELATFRPASPLPVLPFVGAGISGLVAATELLRAGVSNITLFEARDRIGGRICPKHLIQSKAGNDPSRDTGLYLAGCGCSFTGGWIEGSVQTAANSACAMIRSTGAKLLPGNPLDEVRSVYRY</sequence>
<name>A0ABU9QRP7_9BURK</name>
<dbReference type="Gene3D" id="3.50.50.60">
    <property type="entry name" value="FAD/NAD(P)-binding domain"/>
    <property type="match status" value="2"/>
</dbReference>
<evidence type="ECO:0000313" key="3">
    <source>
        <dbReference type="Proteomes" id="UP001494588"/>
    </source>
</evidence>
<reference evidence="2 3" key="1">
    <citation type="submission" date="2024-01" db="EMBL/GenBank/DDBJ databases">
        <title>The diversity of rhizobia nodulating Mimosa spp. in eleven states of Brazil covering several biomes is determined by host plant, location, and edaphic factors.</title>
        <authorList>
            <person name="Rouws L."/>
            <person name="Barauna A."/>
            <person name="Beukes C."/>
            <person name="De Faria S.M."/>
            <person name="Gross E."/>
            <person name="Dos Reis Junior F.B."/>
            <person name="Simon M."/>
            <person name="Maluk M."/>
            <person name="Odee D.W."/>
            <person name="Kenicer G."/>
            <person name="Young J.P.W."/>
            <person name="Reis V.M."/>
            <person name="Zilli J."/>
            <person name="James E.K."/>
        </authorList>
    </citation>
    <scope>NUCLEOTIDE SEQUENCE [LARGE SCALE GENOMIC DNA]</scope>
    <source>
        <strain evidence="2 3">JPY77</strain>
    </source>
</reference>